<dbReference type="AlphaFoldDB" id="M9XHI6"/>
<evidence type="ECO:0000256" key="3">
    <source>
        <dbReference type="ARBA" id="ARBA00022723"/>
    </source>
</evidence>
<evidence type="ECO:0000256" key="4">
    <source>
        <dbReference type="ARBA" id="ARBA00022729"/>
    </source>
</evidence>
<evidence type="ECO:0000256" key="1">
    <source>
        <dbReference type="ARBA" id="ARBA00004196"/>
    </source>
</evidence>
<evidence type="ECO:0000256" key="2">
    <source>
        <dbReference type="ARBA" id="ARBA00022448"/>
    </source>
</evidence>
<dbReference type="PANTHER" id="PTHR42953:SF1">
    <property type="entry name" value="METAL-BINDING PROTEIN HI_0362-RELATED"/>
    <property type="match status" value="1"/>
</dbReference>
<dbReference type="GO" id="GO:0030001">
    <property type="term" value="P:metal ion transport"/>
    <property type="evidence" value="ECO:0007669"/>
    <property type="project" value="InterPro"/>
</dbReference>
<name>M9XHI6_MEIRD</name>
<accession>M9XHI6</accession>
<dbReference type="GO" id="GO:0007155">
    <property type="term" value="P:cell adhesion"/>
    <property type="evidence" value="ECO:0007669"/>
    <property type="project" value="InterPro"/>
</dbReference>
<comment type="similarity">
    <text evidence="5">Belongs to the bacterial solute-binding protein 9 family.</text>
</comment>
<evidence type="ECO:0000256" key="6">
    <source>
        <dbReference type="SAM" id="SignalP"/>
    </source>
</evidence>
<sequence length="295" mass="32394">MVWTGVVLVLGLGIAQANTLSISATTGFLADMVRNVGGSRVSVVQVVPDGSDPHSFEPRPSVVRAIAGSRVLFANGLFLEPFLEKLEAQLPAGARVVKLAEGMPNLIEVAENGPHQEAEHAHDHGAYDPHLWLDPTYGLRYVEKIRDALIALDPAGRAIYTQNAARYIQRIRQVDAEVQRCLAAIPQARRKLVSQHESLSYFNRYYRLESLGSIADFVGQERGPASLARLAQVMKREGVRVIFVEPQFSQSQARSLAEATGARIVRIYSDAFDRAVDSYLELIQANGQAICTAFK</sequence>
<gene>
    <name evidence="7" type="ORF">K649_15215</name>
</gene>
<proteinExistence type="inferred from homology"/>
<dbReference type="GO" id="GO:0046872">
    <property type="term" value="F:metal ion binding"/>
    <property type="evidence" value="ECO:0007669"/>
    <property type="project" value="UniProtKB-KW"/>
</dbReference>
<dbReference type="Pfam" id="PF01297">
    <property type="entry name" value="ZnuA"/>
    <property type="match status" value="1"/>
</dbReference>
<keyword evidence="2 5" id="KW-0813">Transport</keyword>
<dbReference type="PANTHER" id="PTHR42953">
    <property type="entry name" value="HIGH-AFFINITY ZINC UPTAKE SYSTEM PROTEIN ZNUA-RELATED"/>
    <property type="match status" value="1"/>
</dbReference>
<comment type="subcellular location">
    <subcellularLocation>
        <location evidence="1">Cell envelope</location>
    </subcellularLocation>
</comment>
<dbReference type="InterPro" id="IPR006129">
    <property type="entry name" value="AdhesinB"/>
</dbReference>
<feature type="chain" id="PRO_5004104892" evidence="6">
    <location>
        <begin position="18"/>
        <end position="295"/>
    </location>
</feature>
<dbReference type="GO" id="GO:0030313">
    <property type="term" value="C:cell envelope"/>
    <property type="evidence" value="ECO:0007669"/>
    <property type="project" value="UniProtKB-SubCell"/>
</dbReference>
<dbReference type="Proteomes" id="UP000013026">
    <property type="component" value="Chromosome"/>
</dbReference>
<evidence type="ECO:0000313" key="7">
    <source>
        <dbReference type="EMBL" id="AGK06329.1"/>
    </source>
</evidence>
<dbReference type="InterPro" id="IPR006128">
    <property type="entry name" value="Lipoprotein_PsaA-like"/>
</dbReference>
<reference evidence="7 8" key="1">
    <citation type="submission" date="2013-04" db="EMBL/GenBank/DDBJ databases">
        <authorList>
            <person name="Chin J."/>
            <person name="Alexander D.H."/>
            <person name="Marks P."/>
            <person name="Korlach J."/>
            <person name="Clum A."/>
            <person name="Copeland A."/>
        </authorList>
    </citation>
    <scope>NUCLEOTIDE SEQUENCE [LARGE SCALE GENOMIC DNA]</scope>
    <source>
        <strain evidence="8">ATCC 35948 / DSM 1279 / VKM B-1258 / 21</strain>
    </source>
</reference>
<protein>
    <submittedName>
        <fullName evidence="7">Periplasmic solute binding protein</fullName>
    </submittedName>
</protein>
<dbReference type="STRING" id="504728.K649_15215"/>
<dbReference type="KEGG" id="mre:K649_15215"/>
<feature type="signal peptide" evidence="6">
    <location>
        <begin position="1"/>
        <end position="17"/>
    </location>
</feature>
<dbReference type="SUPFAM" id="SSF53807">
    <property type="entry name" value="Helical backbone' metal receptor"/>
    <property type="match status" value="1"/>
</dbReference>
<dbReference type="Gene3D" id="3.40.50.1980">
    <property type="entry name" value="Nitrogenase molybdenum iron protein domain"/>
    <property type="match status" value="2"/>
</dbReference>
<evidence type="ECO:0000313" key="8">
    <source>
        <dbReference type="Proteomes" id="UP000013026"/>
    </source>
</evidence>
<keyword evidence="4 6" id="KW-0732">Signal</keyword>
<dbReference type="InterPro" id="IPR050492">
    <property type="entry name" value="Bact_metal-bind_prot9"/>
</dbReference>
<dbReference type="InterPro" id="IPR006127">
    <property type="entry name" value="ZnuA-like"/>
</dbReference>
<organism evidence="7 8">
    <name type="scientific">Meiothermus ruber (strain ATCC 35948 / DSM 1279 / VKM B-1258 / 21)</name>
    <name type="common">Thermus ruber</name>
    <dbReference type="NCBI Taxonomy" id="504728"/>
    <lineage>
        <taxon>Bacteria</taxon>
        <taxon>Thermotogati</taxon>
        <taxon>Deinococcota</taxon>
        <taxon>Deinococci</taxon>
        <taxon>Thermales</taxon>
        <taxon>Thermaceae</taxon>
        <taxon>Meiothermus</taxon>
    </lineage>
</organism>
<dbReference type="eggNOG" id="COG0803">
    <property type="taxonomic scope" value="Bacteria"/>
</dbReference>
<dbReference type="PRINTS" id="PR00691">
    <property type="entry name" value="ADHESINB"/>
</dbReference>
<dbReference type="PRINTS" id="PR00690">
    <property type="entry name" value="ADHESNFAMILY"/>
</dbReference>
<dbReference type="EMBL" id="CP005385">
    <property type="protein sequence ID" value="AGK06329.1"/>
    <property type="molecule type" value="Genomic_DNA"/>
</dbReference>
<keyword evidence="3" id="KW-0479">Metal-binding</keyword>
<evidence type="ECO:0000256" key="5">
    <source>
        <dbReference type="RuleBase" id="RU003512"/>
    </source>
</evidence>
<dbReference type="PATRIC" id="fig|504728.9.peg.3126"/>